<name>A0A919Q560_9MICO</name>
<keyword evidence="2" id="KW-1185">Reference proteome</keyword>
<dbReference type="PANTHER" id="PTHR38479:SF2">
    <property type="entry name" value="WINGED HELIX DNA-BINDING DOMAIN-CONTAINING PROTEIN"/>
    <property type="match status" value="1"/>
</dbReference>
<organism evidence="1 2">
    <name type="scientific">Demequina activiva</name>
    <dbReference type="NCBI Taxonomy" id="1582364"/>
    <lineage>
        <taxon>Bacteria</taxon>
        <taxon>Bacillati</taxon>
        <taxon>Actinomycetota</taxon>
        <taxon>Actinomycetes</taxon>
        <taxon>Micrococcales</taxon>
        <taxon>Demequinaceae</taxon>
        <taxon>Demequina</taxon>
    </lineage>
</organism>
<evidence type="ECO:0000313" key="1">
    <source>
        <dbReference type="EMBL" id="GIG54035.1"/>
    </source>
</evidence>
<dbReference type="Proteomes" id="UP000652354">
    <property type="component" value="Unassembled WGS sequence"/>
</dbReference>
<gene>
    <name evidence="1" type="ORF">Dac01nite_07870</name>
</gene>
<dbReference type="AlphaFoldDB" id="A0A919Q560"/>
<protein>
    <recommendedName>
        <fullName evidence="3">Winged helix DNA-binding domain-containing protein</fullName>
    </recommendedName>
</protein>
<dbReference type="Pfam" id="PF06224">
    <property type="entry name" value="AlkZ-like"/>
    <property type="match status" value="1"/>
</dbReference>
<dbReference type="InterPro" id="IPR009351">
    <property type="entry name" value="AlkZ-like"/>
</dbReference>
<evidence type="ECO:0008006" key="3">
    <source>
        <dbReference type="Google" id="ProtNLM"/>
    </source>
</evidence>
<evidence type="ECO:0000313" key="2">
    <source>
        <dbReference type="Proteomes" id="UP000652354"/>
    </source>
</evidence>
<dbReference type="RefSeq" id="WP_203653502.1">
    <property type="nucleotide sequence ID" value="NZ_BONR01000001.1"/>
</dbReference>
<sequence length="372" mass="40228">MTALPGSEVQALRMRALLLAGDHAHRSVGDVAMWMGAMQAQDLASGMWSLGIRLPHLTAPDVDAALERREALRTWPMRGTVHLVPARDARWMLDLMSGKPLAGAAARRQFLGITEDTVATANAALEGVLRGGKRLTRSQCLEAIADAGVPSPGQVGYHLLWYASQVGLTCMGPQDGKEQTFVLLDEWVPDPVALEREEALAEIAVRYVRSHGPVTVKDLARWTGLGVRECRAGVAGAGQRLRAVDTDHGPMVAAAEALDDAPPANEGGLVIPPGFDEYMLGYGDRSLMMEPQHMNAVVPGGNGVFRATLVRDGRVVGTWKRTMRTTTCVIDVDPLTRLDARERDGFEQAFARYGTFMGRGLDVRWGAVTRTG</sequence>
<reference evidence="1" key="1">
    <citation type="submission" date="2021-01" db="EMBL/GenBank/DDBJ databases">
        <title>Whole genome shotgun sequence of Demequina activiva NBRC 110675.</title>
        <authorList>
            <person name="Komaki H."/>
            <person name="Tamura T."/>
        </authorList>
    </citation>
    <scope>NUCLEOTIDE SEQUENCE</scope>
    <source>
        <strain evidence="1">NBRC 110675</strain>
    </source>
</reference>
<dbReference type="EMBL" id="BONR01000001">
    <property type="protein sequence ID" value="GIG54035.1"/>
    <property type="molecule type" value="Genomic_DNA"/>
</dbReference>
<proteinExistence type="predicted"/>
<dbReference type="PANTHER" id="PTHR38479">
    <property type="entry name" value="LMO0824 PROTEIN"/>
    <property type="match status" value="1"/>
</dbReference>
<comment type="caution">
    <text evidence="1">The sequence shown here is derived from an EMBL/GenBank/DDBJ whole genome shotgun (WGS) entry which is preliminary data.</text>
</comment>
<accession>A0A919Q560</accession>